<keyword evidence="1" id="KW-0808">Transferase</keyword>
<dbReference type="Gene3D" id="3.40.630.30">
    <property type="match status" value="1"/>
</dbReference>
<dbReference type="GO" id="GO:0016740">
    <property type="term" value="F:transferase activity"/>
    <property type="evidence" value="ECO:0007669"/>
    <property type="project" value="UniProtKB-KW"/>
</dbReference>
<dbReference type="SUPFAM" id="SSF55729">
    <property type="entry name" value="Acyl-CoA N-acyltransferases (Nat)"/>
    <property type="match status" value="1"/>
</dbReference>
<dbReference type="Proteomes" id="UP000460272">
    <property type="component" value="Unassembled WGS sequence"/>
</dbReference>
<dbReference type="AlphaFoldDB" id="A0A6P2C9H9"/>
<gene>
    <name evidence="1" type="ORF">EAS64_01865</name>
</gene>
<dbReference type="OrthoDB" id="5243635at2"/>
<organism evidence="1 2">
    <name type="scientific">Trebonia kvetii</name>
    <dbReference type="NCBI Taxonomy" id="2480626"/>
    <lineage>
        <taxon>Bacteria</taxon>
        <taxon>Bacillati</taxon>
        <taxon>Actinomycetota</taxon>
        <taxon>Actinomycetes</taxon>
        <taxon>Streptosporangiales</taxon>
        <taxon>Treboniaceae</taxon>
        <taxon>Trebonia</taxon>
    </lineage>
</organism>
<evidence type="ECO:0000313" key="2">
    <source>
        <dbReference type="Proteomes" id="UP000460272"/>
    </source>
</evidence>
<proteinExistence type="predicted"/>
<reference evidence="1 2" key="1">
    <citation type="submission" date="2018-11" db="EMBL/GenBank/DDBJ databases">
        <title>Trebonia kvetii gen.nov., sp.nov., a novel acidophilic actinobacterium, and proposal of the new actinobacterial family Treboniaceae fam. nov.</title>
        <authorList>
            <person name="Rapoport D."/>
            <person name="Sagova-Mareckova M."/>
            <person name="Sedlacek I."/>
            <person name="Provaznik J."/>
            <person name="Kralova S."/>
            <person name="Pavlinic D."/>
            <person name="Benes V."/>
            <person name="Kopecky J."/>
        </authorList>
    </citation>
    <scope>NUCLEOTIDE SEQUENCE [LARGE SCALE GENOMIC DNA]</scope>
    <source>
        <strain evidence="1 2">15Tr583</strain>
    </source>
</reference>
<comment type="caution">
    <text evidence="1">The sequence shown here is derived from an EMBL/GenBank/DDBJ whole genome shotgun (WGS) entry which is preliminary data.</text>
</comment>
<protein>
    <submittedName>
        <fullName evidence="1">GNAT family N-acetyltransferase</fullName>
    </submittedName>
</protein>
<dbReference type="RefSeq" id="WP_145850967.1">
    <property type="nucleotide sequence ID" value="NZ_RPFW01000001.1"/>
</dbReference>
<accession>A0A6P2C9H9</accession>
<name>A0A6P2C9H9_9ACTN</name>
<evidence type="ECO:0000313" key="1">
    <source>
        <dbReference type="EMBL" id="TVZ06213.1"/>
    </source>
</evidence>
<keyword evidence="2" id="KW-1185">Reference proteome</keyword>
<dbReference type="InterPro" id="IPR016181">
    <property type="entry name" value="Acyl_CoA_acyltransferase"/>
</dbReference>
<dbReference type="EMBL" id="RPFW01000001">
    <property type="protein sequence ID" value="TVZ06213.1"/>
    <property type="molecule type" value="Genomic_DNA"/>
</dbReference>
<sequence>MTTGGFVRAAREADADGLARVQVASWQATFAGLVPDSVIAELASDEALGQFTERWLAAIGAPPTSRHRVHVAIDKPGEPEILGFAAAGPATDEDLWPGTDGELYELHVLPACSTAGHDERLLNAVADTFAEDGFSTGYTWALAGDSARIAFLEAAGWAPDGSTASLDMGVRVPVVRLHTRLSAAS</sequence>